<dbReference type="InterPro" id="IPR029190">
    <property type="entry name" value="Rrp14/SURF6_C"/>
</dbReference>
<sequence length="525" mass="58612">MGDDLEERLKSHARAFEGLMSLIPAEVYYGKDASITSEQWRKTKKQTREERQAAKRAKLDPASHKTAKDVMDENARKRKRELDGEESSDVDMDIEKEKPLEGLKTASNKAKKQKTGKDVAANTNADAEDGGDESATPVSKAKAKAEKKKQKLEKKKEKQAKKQQKQQAEKAQQQELGTALGNIPDEEEHSDGEKEEDEEEEDHAENEHPDERIEALDVSGLLEDSPSTATPSADSNASAASIASAASSTSSIIPLSAVDPVEDKKEKKPFKYDPKKHEAFQSRLTAKLEAMRAARKADGPDGRPARNRAELIETRRKKEAERKAAKKAGRQGAKEDEVRAKAEAELARLRGSGSPSLFPIRTTPEQEHNLAFGRVAWKDGQQLDSSLSGFLDNRKRKGPSDPKTALEAAQKKQSRINGLDEAKRKDIEEKELWLTAKKRAQGEKVHDDPSLLKKSLKRTEKIKAKSKQEWKDRITSVATGKYMKQKKRETNLQKRREDKGGKGKKSKKPAKKVKRPGFEGTFKAR</sequence>
<dbReference type="OrthoDB" id="444809at2759"/>
<dbReference type="Proteomes" id="UP000193144">
    <property type="component" value="Unassembled WGS sequence"/>
</dbReference>
<dbReference type="AlphaFoldDB" id="A0A1Y1ZSR3"/>
<dbReference type="GO" id="GO:0003677">
    <property type="term" value="F:DNA binding"/>
    <property type="evidence" value="ECO:0007669"/>
    <property type="project" value="TreeGrafter"/>
</dbReference>
<feature type="region of interest" description="Disordered" evidence="4">
    <location>
        <begin position="385"/>
        <end position="422"/>
    </location>
</feature>
<gene>
    <name evidence="7" type="ORF">BCR34DRAFT_600025</name>
</gene>
<feature type="domain" description="Ribosomal RNA-processing protein 14 N-terminal" evidence="6">
    <location>
        <begin position="8"/>
        <end position="62"/>
    </location>
</feature>
<proteinExistence type="inferred from homology"/>
<keyword evidence="3" id="KW-0539">Nucleus</keyword>
<feature type="compositionally biased region" description="Basic and acidic residues" evidence="4">
    <location>
        <begin position="440"/>
        <end position="474"/>
    </location>
</feature>
<comment type="subcellular location">
    <subcellularLocation>
        <location evidence="1">Nucleus</location>
    </subcellularLocation>
</comment>
<dbReference type="InterPro" id="IPR007019">
    <property type="entry name" value="SURF6"/>
</dbReference>
<keyword evidence="8" id="KW-1185">Reference proteome</keyword>
<organism evidence="7 8">
    <name type="scientific">Clohesyomyces aquaticus</name>
    <dbReference type="NCBI Taxonomy" id="1231657"/>
    <lineage>
        <taxon>Eukaryota</taxon>
        <taxon>Fungi</taxon>
        <taxon>Dikarya</taxon>
        <taxon>Ascomycota</taxon>
        <taxon>Pezizomycotina</taxon>
        <taxon>Dothideomycetes</taxon>
        <taxon>Pleosporomycetidae</taxon>
        <taxon>Pleosporales</taxon>
        <taxon>Lindgomycetaceae</taxon>
        <taxon>Clohesyomyces</taxon>
    </lineage>
</organism>
<feature type="compositionally biased region" description="Acidic residues" evidence="4">
    <location>
        <begin position="83"/>
        <end position="92"/>
    </location>
</feature>
<evidence type="ECO:0000313" key="7">
    <source>
        <dbReference type="EMBL" id="ORY13289.1"/>
    </source>
</evidence>
<feature type="compositionally biased region" description="Basic and acidic residues" evidence="4">
    <location>
        <begin position="488"/>
        <end position="501"/>
    </location>
</feature>
<dbReference type="InterPro" id="IPR029188">
    <property type="entry name" value="Rrp14_N"/>
</dbReference>
<feature type="compositionally biased region" description="Low complexity" evidence="4">
    <location>
        <begin position="165"/>
        <end position="176"/>
    </location>
</feature>
<dbReference type="Pfam" id="PF15459">
    <property type="entry name" value="RRP14"/>
    <property type="match status" value="1"/>
</dbReference>
<dbReference type="EMBL" id="MCFA01000043">
    <property type="protein sequence ID" value="ORY13289.1"/>
    <property type="molecule type" value="Genomic_DNA"/>
</dbReference>
<feature type="compositionally biased region" description="Basic and acidic residues" evidence="4">
    <location>
        <begin position="261"/>
        <end position="280"/>
    </location>
</feature>
<dbReference type="PANTHER" id="PTHR14369:SF0">
    <property type="entry name" value="SURFEIT LOCUS PROTEIN 6"/>
    <property type="match status" value="1"/>
</dbReference>
<feature type="region of interest" description="Disordered" evidence="4">
    <location>
        <begin position="439"/>
        <end position="525"/>
    </location>
</feature>
<reference evidence="7 8" key="1">
    <citation type="submission" date="2016-07" db="EMBL/GenBank/DDBJ databases">
        <title>Pervasive Adenine N6-methylation of Active Genes in Fungi.</title>
        <authorList>
            <consortium name="DOE Joint Genome Institute"/>
            <person name="Mondo S.J."/>
            <person name="Dannebaum R.O."/>
            <person name="Kuo R.C."/>
            <person name="Labutti K."/>
            <person name="Haridas S."/>
            <person name="Kuo A."/>
            <person name="Salamov A."/>
            <person name="Ahrendt S.R."/>
            <person name="Lipzen A."/>
            <person name="Sullivan W."/>
            <person name="Andreopoulos W.B."/>
            <person name="Clum A."/>
            <person name="Lindquist E."/>
            <person name="Daum C."/>
            <person name="Ramamoorthy G.K."/>
            <person name="Gryganskyi A."/>
            <person name="Culley D."/>
            <person name="Magnuson J.K."/>
            <person name="James T.Y."/>
            <person name="O'Malley M.A."/>
            <person name="Stajich J.E."/>
            <person name="Spatafora J.W."/>
            <person name="Visel A."/>
            <person name="Grigoriev I.V."/>
        </authorList>
    </citation>
    <scope>NUCLEOTIDE SEQUENCE [LARGE SCALE GENOMIC DNA]</scope>
    <source>
        <strain evidence="7 8">CBS 115471</strain>
    </source>
</reference>
<feature type="compositionally biased region" description="Basic and acidic residues" evidence="4">
    <location>
        <begin position="289"/>
        <end position="323"/>
    </location>
</feature>
<feature type="compositionally biased region" description="Low complexity" evidence="4">
    <location>
        <begin position="225"/>
        <end position="259"/>
    </location>
</feature>
<evidence type="ECO:0000256" key="1">
    <source>
        <dbReference type="ARBA" id="ARBA00004123"/>
    </source>
</evidence>
<accession>A0A1Y1ZSR3</accession>
<feature type="compositionally biased region" description="Acidic residues" evidence="4">
    <location>
        <begin position="184"/>
        <end position="204"/>
    </location>
</feature>
<dbReference type="GO" id="GO:0042273">
    <property type="term" value="P:ribosomal large subunit biogenesis"/>
    <property type="evidence" value="ECO:0007669"/>
    <property type="project" value="TreeGrafter"/>
</dbReference>
<feature type="compositionally biased region" description="Basic residues" evidence="4">
    <location>
        <begin position="141"/>
        <end position="164"/>
    </location>
</feature>
<dbReference type="Pfam" id="PF04935">
    <property type="entry name" value="SURF6"/>
    <property type="match status" value="1"/>
</dbReference>
<dbReference type="GO" id="GO:0003723">
    <property type="term" value="F:RNA binding"/>
    <property type="evidence" value="ECO:0007669"/>
    <property type="project" value="TreeGrafter"/>
</dbReference>
<comment type="similarity">
    <text evidence="2">Belongs to the SURF6 family.</text>
</comment>
<evidence type="ECO:0000259" key="6">
    <source>
        <dbReference type="Pfam" id="PF15459"/>
    </source>
</evidence>
<dbReference type="STRING" id="1231657.A0A1Y1ZSR3"/>
<feature type="region of interest" description="Disordered" evidence="4">
    <location>
        <begin position="33"/>
        <end position="339"/>
    </location>
</feature>
<evidence type="ECO:0000256" key="4">
    <source>
        <dbReference type="SAM" id="MobiDB-lite"/>
    </source>
</evidence>
<dbReference type="PANTHER" id="PTHR14369">
    <property type="entry name" value="SURFEIT LOCUS PROTEIN 6"/>
    <property type="match status" value="1"/>
</dbReference>
<feature type="compositionally biased region" description="Basic residues" evidence="4">
    <location>
        <begin position="502"/>
        <end position="515"/>
    </location>
</feature>
<dbReference type="GO" id="GO:0042274">
    <property type="term" value="P:ribosomal small subunit biogenesis"/>
    <property type="evidence" value="ECO:0007669"/>
    <property type="project" value="TreeGrafter"/>
</dbReference>
<comment type="caution">
    <text evidence="7">The sequence shown here is derived from an EMBL/GenBank/DDBJ whole genome shotgun (WGS) entry which is preliminary data.</text>
</comment>
<evidence type="ECO:0000313" key="8">
    <source>
        <dbReference type="Proteomes" id="UP000193144"/>
    </source>
</evidence>
<evidence type="ECO:0000256" key="2">
    <source>
        <dbReference type="ARBA" id="ARBA00005904"/>
    </source>
</evidence>
<evidence type="ECO:0000259" key="5">
    <source>
        <dbReference type="Pfam" id="PF04935"/>
    </source>
</evidence>
<feature type="compositionally biased region" description="Basic and acidic residues" evidence="4">
    <location>
        <begin position="46"/>
        <end position="75"/>
    </location>
</feature>
<protein>
    <submittedName>
        <fullName evidence="7">Surfeit locus protein 6-domain-containing protein</fullName>
    </submittedName>
</protein>
<name>A0A1Y1ZSR3_9PLEO</name>
<feature type="compositionally biased region" description="Basic and acidic residues" evidence="4">
    <location>
        <begin position="205"/>
        <end position="215"/>
    </location>
</feature>
<evidence type="ECO:0000256" key="3">
    <source>
        <dbReference type="ARBA" id="ARBA00023242"/>
    </source>
</evidence>
<dbReference type="GO" id="GO:0005730">
    <property type="term" value="C:nucleolus"/>
    <property type="evidence" value="ECO:0007669"/>
    <property type="project" value="TreeGrafter"/>
</dbReference>
<feature type="domain" description="Ribosomal RNA-processing protein 14/surfeit locus protein 6 C-terminal" evidence="5">
    <location>
        <begin position="310"/>
        <end position="505"/>
    </location>
</feature>